<evidence type="ECO:0000313" key="2">
    <source>
        <dbReference type="Proteomes" id="UP001189122"/>
    </source>
</evidence>
<name>A0A7I8JD55_SPIIN</name>
<dbReference type="AlphaFoldDB" id="A0A7I8JD55"/>
<keyword evidence="2" id="KW-1185">Reference proteome</keyword>
<gene>
    <name evidence="1" type="ORF">SI7747_11014474</name>
</gene>
<dbReference type="Proteomes" id="UP001189122">
    <property type="component" value="Unassembled WGS sequence"/>
</dbReference>
<reference evidence="1 2" key="1">
    <citation type="submission" date="2019-12" db="EMBL/GenBank/DDBJ databases">
        <authorList>
            <person name="Scholz U."/>
            <person name="Mascher M."/>
            <person name="Fiebig A."/>
        </authorList>
    </citation>
    <scope>NUCLEOTIDE SEQUENCE</scope>
</reference>
<dbReference type="EMBL" id="CACRZD030000011">
    <property type="protein sequence ID" value="CAA6668080.1"/>
    <property type="molecule type" value="Genomic_DNA"/>
</dbReference>
<accession>A0A7I8JD55</accession>
<organism evidence="1">
    <name type="scientific">Spirodela intermedia</name>
    <name type="common">Intermediate duckweed</name>
    <dbReference type="NCBI Taxonomy" id="51605"/>
    <lineage>
        <taxon>Eukaryota</taxon>
        <taxon>Viridiplantae</taxon>
        <taxon>Streptophyta</taxon>
        <taxon>Embryophyta</taxon>
        <taxon>Tracheophyta</taxon>
        <taxon>Spermatophyta</taxon>
        <taxon>Magnoliopsida</taxon>
        <taxon>Liliopsida</taxon>
        <taxon>Araceae</taxon>
        <taxon>Lemnoideae</taxon>
        <taxon>Spirodela</taxon>
    </lineage>
</organism>
<proteinExistence type="predicted"/>
<dbReference type="EMBL" id="LR743598">
    <property type="protein sequence ID" value="CAA2628833.1"/>
    <property type="molecule type" value="Genomic_DNA"/>
</dbReference>
<protein>
    <submittedName>
        <fullName evidence="1">Uncharacterized protein</fullName>
    </submittedName>
</protein>
<evidence type="ECO:0000313" key="1">
    <source>
        <dbReference type="EMBL" id="CAA2628833.1"/>
    </source>
</evidence>
<sequence length="41" mass="5190">MIHIEEKKHDMFINYRGIQILRRRKQIKRSRTCQRRKPHGM</sequence>